<evidence type="ECO:0000256" key="2">
    <source>
        <dbReference type="ARBA" id="ARBA00022729"/>
    </source>
</evidence>
<evidence type="ECO:0000256" key="4">
    <source>
        <dbReference type="ARBA" id="ARBA00023295"/>
    </source>
</evidence>
<dbReference type="PANTHER" id="PTHR43817:SF1">
    <property type="entry name" value="HYDROLASE, FAMILY 43, PUTATIVE (AFU_ORTHOLOGUE AFUA_3G01660)-RELATED"/>
    <property type="match status" value="1"/>
</dbReference>
<organism evidence="7 8">
    <name type="scientific">Cladophialophora chaetospira</name>
    <dbReference type="NCBI Taxonomy" id="386627"/>
    <lineage>
        <taxon>Eukaryota</taxon>
        <taxon>Fungi</taxon>
        <taxon>Dikarya</taxon>
        <taxon>Ascomycota</taxon>
        <taxon>Pezizomycotina</taxon>
        <taxon>Eurotiomycetes</taxon>
        <taxon>Chaetothyriomycetidae</taxon>
        <taxon>Chaetothyriales</taxon>
        <taxon>Herpotrichiellaceae</taxon>
        <taxon>Cladophialophora</taxon>
    </lineage>
</organism>
<protein>
    <recommendedName>
        <fullName evidence="9">Alpha-N-arabinofuranosidase</fullName>
    </recommendedName>
</protein>
<evidence type="ECO:0000256" key="3">
    <source>
        <dbReference type="ARBA" id="ARBA00022801"/>
    </source>
</evidence>
<evidence type="ECO:0008006" key="9">
    <source>
        <dbReference type="Google" id="ProtNLM"/>
    </source>
</evidence>
<name>A0AA38XBZ3_9EURO</name>
<dbReference type="InterPro" id="IPR006710">
    <property type="entry name" value="Glyco_hydro_43"/>
</dbReference>
<dbReference type="GO" id="GO:0004553">
    <property type="term" value="F:hydrolase activity, hydrolyzing O-glycosyl compounds"/>
    <property type="evidence" value="ECO:0007669"/>
    <property type="project" value="InterPro"/>
</dbReference>
<dbReference type="EMBL" id="JAPDRK010000007">
    <property type="protein sequence ID" value="KAJ9610640.1"/>
    <property type="molecule type" value="Genomic_DNA"/>
</dbReference>
<accession>A0AA38XBZ3</accession>
<keyword evidence="4 5" id="KW-0326">Glycosidase</keyword>
<keyword evidence="3 5" id="KW-0378">Hydrolase</keyword>
<keyword evidence="2" id="KW-0732">Signal</keyword>
<comment type="caution">
    <text evidence="7">The sequence shown here is derived from an EMBL/GenBank/DDBJ whole genome shotgun (WGS) entry which is preliminary data.</text>
</comment>
<dbReference type="PANTHER" id="PTHR43817">
    <property type="entry name" value="GLYCOSYL HYDROLASE"/>
    <property type="match status" value="1"/>
</dbReference>
<reference evidence="7" key="1">
    <citation type="submission" date="2022-10" db="EMBL/GenBank/DDBJ databases">
        <title>Culturing micro-colonial fungi from biological soil crusts in the Mojave desert and describing Neophaeococcomyces mojavensis, and introducing the new genera and species Taxawa tesnikishii.</title>
        <authorList>
            <person name="Kurbessoian T."/>
            <person name="Stajich J.E."/>
        </authorList>
    </citation>
    <scope>NUCLEOTIDE SEQUENCE</scope>
    <source>
        <strain evidence="7">TK_41</strain>
    </source>
</reference>
<proteinExistence type="inferred from homology"/>
<dbReference type="Gene3D" id="2.115.10.20">
    <property type="entry name" value="Glycosyl hydrolase domain, family 43"/>
    <property type="match status" value="1"/>
</dbReference>
<sequence length="356" mass="39773">MSNQTISDLETPDPWMLSHGPYFYLTFTGHSRVEIWRSTTMEDFRSCDKSIAWQPGGPPSNPWFVDLWAPELHYVNGIWYVYFTGARPTGKPGWYNPGRRTLVLRCRSQDPMESGAWEFLGQVKGLPDHWNIDATVFEVRSTGKLYCCYSGWPLDDESDMQQDLFLVEMESPTVAREGSLVCISRAELGWERADNGTHGVNEGPTFVDIPGFQGIVYSANGSWTSDYRLGVLHLVNAEDPLQQSSWVKRPTPLLVSDKQHGGPFGPGHASFIPSPHGDGRVYCIYHATEHLDEGWANRKARVLRFEAEHFHPEAQTMCCALSLTGQWSGGAATSTETRPSEAGSQPVQQPQLGHGP</sequence>
<dbReference type="InterPro" id="IPR023296">
    <property type="entry name" value="Glyco_hydro_beta-prop_sf"/>
</dbReference>
<evidence type="ECO:0000313" key="8">
    <source>
        <dbReference type="Proteomes" id="UP001172673"/>
    </source>
</evidence>
<dbReference type="SUPFAM" id="SSF75005">
    <property type="entry name" value="Arabinanase/levansucrase/invertase"/>
    <property type="match status" value="1"/>
</dbReference>
<evidence type="ECO:0000256" key="1">
    <source>
        <dbReference type="ARBA" id="ARBA00009865"/>
    </source>
</evidence>
<comment type="similarity">
    <text evidence="1 5">Belongs to the glycosyl hydrolase 43 family.</text>
</comment>
<evidence type="ECO:0000256" key="5">
    <source>
        <dbReference type="RuleBase" id="RU361187"/>
    </source>
</evidence>
<dbReference type="Proteomes" id="UP001172673">
    <property type="component" value="Unassembled WGS sequence"/>
</dbReference>
<evidence type="ECO:0000256" key="6">
    <source>
        <dbReference type="SAM" id="MobiDB-lite"/>
    </source>
</evidence>
<keyword evidence="8" id="KW-1185">Reference proteome</keyword>
<dbReference type="CDD" id="cd18820">
    <property type="entry name" value="GH43_LbAraf43-like"/>
    <property type="match status" value="1"/>
</dbReference>
<feature type="region of interest" description="Disordered" evidence="6">
    <location>
        <begin position="329"/>
        <end position="356"/>
    </location>
</feature>
<gene>
    <name evidence="7" type="ORF">H2200_005417</name>
</gene>
<evidence type="ECO:0000313" key="7">
    <source>
        <dbReference type="EMBL" id="KAJ9610640.1"/>
    </source>
</evidence>
<dbReference type="Pfam" id="PF04616">
    <property type="entry name" value="Glyco_hydro_43"/>
    <property type="match status" value="1"/>
</dbReference>
<dbReference type="AlphaFoldDB" id="A0AA38XBZ3"/>
<dbReference type="GO" id="GO:0005975">
    <property type="term" value="P:carbohydrate metabolic process"/>
    <property type="evidence" value="ECO:0007669"/>
    <property type="project" value="InterPro"/>
</dbReference>